<accession>A0ABM9DLT5</accession>
<proteinExistence type="predicted"/>
<keyword evidence="2" id="KW-1185">Reference proteome</keyword>
<name>A0ABM9DLT5_9HYPH</name>
<organism evidence="1 2">
    <name type="scientific">Mesorhizobium escarrei</name>
    <dbReference type="NCBI Taxonomy" id="666018"/>
    <lineage>
        <taxon>Bacteria</taxon>
        <taxon>Pseudomonadati</taxon>
        <taxon>Pseudomonadota</taxon>
        <taxon>Alphaproteobacteria</taxon>
        <taxon>Hyphomicrobiales</taxon>
        <taxon>Phyllobacteriaceae</taxon>
        <taxon>Mesorhizobium</taxon>
    </lineage>
</organism>
<gene>
    <name evidence="1" type="ORF">MES5069_1740004</name>
</gene>
<reference evidence="1 2" key="1">
    <citation type="submission" date="2022-03" db="EMBL/GenBank/DDBJ databases">
        <authorList>
            <person name="Brunel B."/>
        </authorList>
    </citation>
    <scope>NUCLEOTIDE SEQUENCE [LARGE SCALE GENOMIC DNA]</scope>
    <source>
        <strain evidence="1">STM5069sample</strain>
    </source>
</reference>
<protein>
    <submittedName>
        <fullName evidence="1">Uncharacterized protein</fullName>
    </submittedName>
</protein>
<dbReference type="EMBL" id="CAKXZT010000084">
    <property type="protein sequence ID" value="CAH2397591.1"/>
    <property type="molecule type" value="Genomic_DNA"/>
</dbReference>
<evidence type="ECO:0000313" key="1">
    <source>
        <dbReference type="EMBL" id="CAH2397591.1"/>
    </source>
</evidence>
<evidence type="ECO:0000313" key="2">
    <source>
        <dbReference type="Proteomes" id="UP001153050"/>
    </source>
</evidence>
<dbReference type="Proteomes" id="UP001153050">
    <property type="component" value="Unassembled WGS sequence"/>
</dbReference>
<comment type="caution">
    <text evidence="1">The sequence shown here is derived from an EMBL/GenBank/DDBJ whole genome shotgun (WGS) entry which is preliminary data.</text>
</comment>
<sequence>MLWFFETLTREQGSGRPLRRNCCPAYELMGPELIRDLVSLMQQAEFQSRMQAALQWGFQTRDAELELPRLLGEVEGVP</sequence>